<evidence type="ECO:0000256" key="4">
    <source>
        <dbReference type="ARBA" id="ARBA00022840"/>
    </source>
</evidence>
<dbReference type="Pfam" id="PF01425">
    <property type="entry name" value="Amidase"/>
    <property type="match status" value="1"/>
</dbReference>
<accession>A0A1C5A4P5</accession>
<keyword evidence="4 8" id="KW-0067">ATP-binding</keyword>
<feature type="domain" description="Amidase" evidence="9">
    <location>
        <begin position="25"/>
        <end position="471"/>
    </location>
</feature>
<evidence type="ECO:0000313" key="10">
    <source>
        <dbReference type="EMBL" id="SCF40168.1"/>
    </source>
</evidence>
<gene>
    <name evidence="8" type="primary">gatA</name>
    <name evidence="10" type="ORF">GA0074696_5353</name>
</gene>
<dbReference type="HAMAP" id="MF_00120">
    <property type="entry name" value="GatA"/>
    <property type="match status" value="1"/>
</dbReference>
<dbReference type="NCBIfam" id="TIGR00132">
    <property type="entry name" value="gatA"/>
    <property type="match status" value="1"/>
</dbReference>
<keyword evidence="3 8" id="KW-0547">Nucleotide-binding</keyword>
<reference evidence="10 11" key="1">
    <citation type="submission" date="2016-06" db="EMBL/GenBank/DDBJ databases">
        <authorList>
            <person name="Kjaerup R.B."/>
            <person name="Dalgaard T.S."/>
            <person name="Juul-Madsen H.R."/>
        </authorList>
    </citation>
    <scope>NUCLEOTIDE SEQUENCE [LARGE SCALE GENOMIC DNA]</scope>
    <source>
        <strain evidence="10 11">DSM 43821</strain>
    </source>
</reference>
<dbReference type="PROSITE" id="PS00571">
    <property type="entry name" value="AMIDASES"/>
    <property type="match status" value="1"/>
</dbReference>
<dbReference type="GO" id="GO:0005524">
    <property type="term" value="F:ATP binding"/>
    <property type="evidence" value="ECO:0007669"/>
    <property type="project" value="UniProtKB-KW"/>
</dbReference>
<dbReference type="GO" id="GO:0006412">
    <property type="term" value="P:translation"/>
    <property type="evidence" value="ECO:0007669"/>
    <property type="project" value="UniProtKB-UniRule"/>
</dbReference>
<dbReference type="InterPro" id="IPR023631">
    <property type="entry name" value="Amidase_dom"/>
</dbReference>
<dbReference type="GO" id="GO:0016740">
    <property type="term" value="F:transferase activity"/>
    <property type="evidence" value="ECO:0007669"/>
    <property type="project" value="UniProtKB-KW"/>
</dbReference>
<keyword evidence="5 8" id="KW-0648">Protein biosynthesis</keyword>
<feature type="active site" description="Charge relay system" evidence="8">
    <location>
        <position position="155"/>
    </location>
</feature>
<evidence type="ECO:0000259" key="9">
    <source>
        <dbReference type="Pfam" id="PF01425"/>
    </source>
</evidence>
<protein>
    <recommendedName>
        <fullName evidence="8">Glutamyl-tRNA(Gln) amidotransferase subunit A</fullName>
        <shortName evidence="8">Glu-ADT subunit A</shortName>
        <ecNumber evidence="8">6.3.5.7</ecNumber>
    </recommendedName>
</protein>
<dbReference type="Proteomes" id="UP000198228">
    <property type="component" value="Chromosome I"/>
</dbReference>
<dbReference type="PANTHER" id="PTHR11895:SF151">
    <property type="entry name" value="GLUTAMYL-TRNA(GLN) AMIDOTRANSFERASE SUBUNIT A"/>
    <property type="match status" value="1"/>
</dbReference>
<sequence>MSDLTRMTATEIAGLVASGETSAVEVTQAHLGRIAAVDDQVHAFLHVDTEGALAAARAVDERRAAGEELGPLAGVPVAVKDVLTTKGVPTTVGSKILEGWRPPYDSTIVQRLRDAGTVMLGKTNMDEFAMGSSTEYSAYGPTHNPWDLDRIPGGSGGGSAAALAAYEAPLAIGSDTGGSIRQPGAVTGTVGAKPTYGGTSRYGLVAFSSSLDTPGPCARTVLDAALLHQVIGGHDPRDSTSIPAPVPDVVAAAKLGATGDLTGVKLGIVTELTGEGAEPGVMAAFRESVDTLAKLGAEIVEVSCPHFRYALPAYYLIAPSECSSNLARFDGVRFGLRVGDDGNRSLEEVMSLTREAGFGAEVKRRIMIGTYALSSGYYDAYYGQAQKVRTLITRDFTAAFERVDALISPTTPFVAFPIGARTSDPYQMYLADLFTIPTNLYGGPGISVPCGLSDGLPVGLQVMAPTMADDRMYRVAAALESVVGTFTPPAL</sequence>
<keyword evidence="2 8" id="KW-0436">Ligase</keyword>
<name>A0A1C5A4P5_9ACTN</name>
<feature type="active site" description="Acyl-ester intermediate" evidence="8">
    <location>
        <position position="179"/>
    </location>
</feature>
<dbReference type="InterPro" id="IPR004412">
    <property type="entry name" value="GatA"/>
</dbReference>
<comment type="function">
    <text evidence="6 8">Allows the formation of correctly charged Gln-tRNA(Gln) through the transamidation of misacylated Glu-tRNA(Gln) in organisms which lack glutaminyl-tRNA synthetase. The reaction takes place in the presence of glutamine and ATP through an activated gamma-phospho-Glu-tRNA(Gln).</text>
</comment>
<evidence type="ECO:0000256" key="5">
    <source>
        <dbReference type="ARBA" id="ARBA00022917"/>
    </source>
</evidence>
<dbReference type="EC" id="6.3.5.7" evidence="8"/>
<evidence type="ECO:0000256" key="3">
    <source>
        <dbReference type="ARBA" id="ARBA00022741"/>
    </source>
</evidence>
<comment type="similarity">
    <text evidence="1 8">Belongs to the amidase family. GatA subfamily.</text>
</comment>
<organism evidence="10 11">
    <name type="scientific">Micromonospora purpureochromogenes</name>
    <dbReference type="NCBI Taxonomy" id="47872"/>
    <lineage>
        <taxon>Bacteria</taxon>
        <taxon>Bacillati</taxon>
        <taxon>Actinomycetota</taxon>
        <taxon>Actinomycetes</taxon>
        <taxon>Micromonosporales</taxon>
        <taxon>Micromonosporaceae</taxon>
        <taxon>Micromonospora</taxon>
    </lineage>
</organism>
<proteinExistence type="inferred from homology"/>
<evidence type="ECO:0000256" key="2">
    <source>
        <dbReference type="ARBA" id="ARBA00022598"/>
    </source>
</evidence>
<evidence type="ECO:0000256" key="7">
    <source>
        <dbReference type="ARBA" id="ARBA00047407"/>
    </source>
</evidence>
<dbReference type="GO" id="GO:0030956">
    <property type="term" value="C:glutamyl-tRNA(Gln) amidotransferase complex"/>
    <property type="evidence" value="ECO:0007669"/>
    <property type="project" value="InterPro"/>
</dbReference>
<dbReference type="Gene3D" id="3.90.1300.10">
    <property type="entry name" value="Amidase signature (AS) domain"/>
    <property type="match status" value="1"/>
</dbReference>
<keyword evidence="10" id="KW-0808">Transferase</keyword>
<comment type="catalytic activity">
    <reaction evidence="7 8">
        <text>L-glutamyl-tRNA(Gln) + L-glutamine + ATP + H2O = L-glutaminyl-tRNA(Gln) + L-glutamate + ADP + phosphate + H(+)</text>
        <dbReference type="Rhea" id="RHEA:17521"/>
        <dbReference type="Rhea" id="RHEA-COMP:9681"/>
        <dbReference type="Rhea" id="RHEA-COMP:9684"/>
        <dbReference type="ChEBI" id="CHEBI:15377"/>
        <dbReference type="ChEBI" id="CHEBI:15378"/>
        <dbReference type="ChEBI" id="CHEBI:29985"/>
        <dbReference type="ChEBI" id="CHEBI:30616"/>
        <dbReference type="ChEBI" id="CHEBI:43474"/>
        <dbReference type="ChEBI" id="CHEBI:58359"/>
        <dbReference type="ChEBI" id="CHEBI:78520"/>
        <dbReference type="ChEBI" id="CHEBI:78521"/>
        <dbReference type="ChEBI" id="CHEBI:456216"/>
        <dbReference type="EC" id="6.3.5.7"/>
    </reaction>
</comment>
<evidence type="ECO:0000313" key="11">
    <source>
        <dbReference type="Proteomes" id="UP000198228"/>
    </source>
</evidence>
<dbReference type="EMBL" id="LT607410">
    <property type="protein sequence ID" value="SCF40168.1"/>
    <property type="molecule type" value="Genomic_DNA"/>
</dbReference>
<dbReference type="PANTHER" id="PTHR11895">
    <property type="entry name" value="TRANSAMIDASE"/>
    <property type="match status" value="1"/>
</dbReference>
<dbReference type="AlphaFoldDB" id="A0A1C5A4P5"/>
<dbReference type="RefSeq" id="WP_088963592.1">
    <property type="nucleotide sequence ID" value="NZ_LT607410.1"/>
</dbReference>
<feature type="active site" description="Charge relay system" evidence="8">
    <location>
        <position position="80"/>
    </location>
</feature>
<dbReference type="SUPFAM" id="SSF75304">
    <property type="entry name" value="Amidase signature (AS) enzymes"/>
    <property type="match status" value="1"/>
</dbReference>
<dbReference type="GO" id="GO:0050567">
    <property type="term" value="F:glutaminyl-tRNA synthase (glutamine-hydrolyzing) activity"/>
    <property type="evidence" value="ECO:0007669"/>
    <property type="project" value="UniProtKB-UniRule"/>
</dbReference>
<evidence type="ECO:0000256" key="6">
    <source>
        <dbReference type="ARBA" id="ARBA00025295"/>
    </source>
</evidence>
<dbReference type="InterPro" id="IPR020556">
    <property type="entry name" value="Amidase_CS"/>
</dbReference>
<evidence type="ECO:0000256" key="1">
    <source>
        <dbReference type="ARBA" id="ARBA00008069"/>
    </source>
</evidence>
<comment type="subunit">
    <text evidence="8">Heterotrimer of A, B and C subunits.</text>
</comment>
<dbReference type="InterPro" id="IPR000120">
    <property type="entry name" value="Amidase"/>
</dbReference>
<dbReference type="PIRSF" id="PIRSF001221">
    <property type="entry name" value="Amidase_fungi"/>
    <property type="match status" value="1"/>
</dbReference>
<dbReference type="InterPro" id="IPR036928">
    <property type="entry name" value="AS_sf"/>
</dbReference>
<evidence type="ECO:0000256" key="8">
    <source>
        <dbReference type="HAMAP-Rule" id="MF_00120"/>
    </source>
</evidence>